<dbReference type="InterPro" id="IPR036397">
    <property type="entry name" value="RNaseH_sf"/>
</dbReference>
<dbReference type="InterPro" id="IPR011990">
    <property type="entry name" value="TPR-like_helical_dom_sf"/>
</dbReference>
<evidence type="ECO:0000256" key="2">
    <source>
        <dbReference type="ARBA" id="ARBA00022737"/>
    </source>
</evidence>
<feature type="repeat" description="PPR" evidence="5">
    <location>
        <begin position="63"/>
        <end position="97"/>
    </location>
</feature>
<evidence type="ECO:0000256" key="5">
    <source>
        <dbReference type="PROSITE-ProRule" id="PRU00708"/>
    </source>
</evidence>
<dbReference type="GO" id="GO:0003676">
    <property type="term" value="F:nucleic acid binding"/>
    <property type="evidence" value="ECO:0007669"/>
    <property type="project" value="InterPro"/>
</dbReference>
<keyword evidence="3" id="KW-0809">Transit peptide</keyword>
<dbReference type="CDD" id="cd04657">
    <property type="entry name" value="Piwi_ago-like"/>
    <property type="match status" value="1"/>
</dbReference>
<proteinExistence type="inferred from homology"/>
<dbReference type="InterPro" id="IPR045246">
    <property type="entry name" value="Piwi_ago-like"/>
</dbReference>
<dbReference type="NCBIfam" id="TIGR00756">
    <property type="entry name" value="PPR"/>
    <property type="match status" value="2"/>
</dbReference>
<dbReference type="InterPro" id="IPR002885">
    <property type="entry name" value="PPR_rpt"/>
</dbReference>
<dbReference type="AlphaFoldDB" id="A0A1D6J6J0"/>
<name>A0A1D6J6J0_MAIZE</name>
<dbReference type="FunFam" id="3.30.420.10:FF:000013">
    <property type="entry name" value="protein argonaute 10-like"/>
    <property type="match status" value="1"/>
</dbReference>
<dbReference type="ExpressionAtlas" id="A0A1D6J6J0">
    <property type="expression patterns" value="baseline and differential"/>
</dbReference>
<dbReference type="SMART" id="SM00950">
    <property type="entry name" value="Piwi"/>
    <property type="match status" value="1"/>
</dbReference>
<accession>A0A1D6J6J0</accession>
<dbReference type="SMR" id="A0A1D6J6J0"/>
<dbReference type="PROSITE" id="PS50822">
    <property type="entry name" value="PIWI"/>
    <property type="match status" value="1"/>
</dbReference>
<keyword evidence="2" id="KW-0677">Repeat</keyword>
<evidence type="ECO:0000313" key="6">
    <source>
        <dbReference type="EMBL" id="AQK43538.1"/>
    </source>
</evidence>
<dbReference type="InterPro" id="IPR003165">
    <property type="entry name" value="Piwi"/>
</dbReference>
<dbReference type="SUPFAM" id="SSF53098">
    <property type="entry name" value="Ribonuclease H-like"/>
    <property type="match status" value="1"/>
</dbReference>
<dbReference type="STRING" id="4577.A0A1D6J6J0"/>
<sequence length="552" mass="61314">MKANVAADDPRAVLRVFRQMRSDDVDRDLVTYNTLIFGLARARMVAKARAFLDDMAAEGHLPNVVTYTSLMNRMCVKGDALGALKLLEEMQGKGSILGPSSSDLRCLCAAPWVGRLLLDPDARGCCRNVQDGAARSFCHELGLMCQVSGMDFVLEPVLSPCYARPELVERALKGRYQDAMNILRPQGRELNLLIVILPDNNGSLYGDVKRICETNLGLVSQCCLTKHVFKVNKQQYLANVALKINVKVGGRNTVLVDALARRIPLVSDIATIIFSADVTHPHPGEDSSPSIAAVVASQDWPEVTKYAGLVIAQAHRQELIQDLFKVWQDPKRGTFSGGMIRELLISFWRATGQKPKRIIFYRDGVSEGQFYQVLLYELDAIRKAYASLESDYQPPVTFVVVQKRHHTRLFANNHNDNRAVDKSGNILPGTMVDSKICHPTEFDFYLCSHAGIQGTSRPAHYHVLWDENNFTADGLQTLTNNLCYTYARCTRSVSIAFRARFYMEPDTSDSGSMASRGPPLGGRHTKAAGVGNVAVRPLPALKENVKRVMFYC</sequence>
<reference evidence="6" key="1">
    <citation type="submission" date="2015-12" db="EMBL/GenBank/DDBJ databases">
        <title>Update maize B73 reference genome by single molecule sequencing technologies.</title>
        <authorList>
            <consortium name="Maize Genome Sequencing Project"/>
            <person name="Ware D."/>
        </authorList>
    </citation>
    <scope>NUCLEOTIDE SEQUENCE</scope>
    <source>
        <tissue evidence="6">Seedling</tissue>
    </source>
</reference>
<dbReference type="Pfam" id="PF02171">
    <property type="entry name" value="Piwi"/>
    <property type="match status" value="1"/>
</dbReference>
<dbReference type="InterPro" id="IPR012337">
    <property type="entry name" value="RNaseH-like_sf"/>
</dbReference>
<dbReference type="GO" id="GO:0031047">
    <property type="term" value="P:regulatory ncRNA-mediated gene silencing"/>
    <property type="evidence" value="ECO:0007669"/>
    <property type="project" value="UniProtKB-KW"/>
</dbReference>
<dbReference type="OMA" id="CHSANCK"/>
<dbReference type="Pfam" id="PF13041">
    <property type="entry name" value="PPR_2"/>
    <property type="match status" value="1"/>
</dbReference>
<keyword evidence="4" id="KW-0943">RNA-mediated gene silencing</keyword>
<dbReference type="PANTHER" id="PTHR22891">
    <property type="entry name" value="EUKARYOTIC TRANSLATION INITIATION FACTOR 2C"/>
    <property type="match status" value="1"/>
</dbReference>
<dbReference type="Gene3D" id="1.25.40.10">
    <property type="entry name" value="Tetratricopeptide repeat domain"/>
    <property type="match status" value="1"/>
</dbReference>
<dbReference type="Gene3D" id="3.40.50.2300">
    <property type="match status" value="1"/>
</dbReference>
<evidence type="ECO:0000256" key="4">
    <source>
        <dbReference type="ARBA" id="ARBA00023158"/>
    </source>
</evidence>
<gene>
    <name evidence="6" type="ORF">ZEAMMB73_Zm00001d025331</name>
</gene>
<evidence type="ECO:0000256" key="1">
    <source>
        <dbReference type="ARBA" id="ARBA00008201"/>
    </source>
</evidence>
<feature type="repeat" description="PPR" evidence="5">
    <location>
        <begin position="28"/>
        <end position="62"/>
    </location>
</feature>
<dbReference type="EMBL" id="CM000786">
    <property type="protein sequence ID" value="AQK43538.1"/>
    <property type="molecule type" value="Genomic_DNA"/>
</dbReference>
<evidence type="ECO:0000256" key="3">
    <source>
        <dbReference type="ARBA" id="ARBA00022946"/>
    </source>
</evidence>
<organism evidence="6">
    <name type="scientific">Zea mays</name>
    <name type="common">Maize</name>
    <dbReference type="NCBI Taxonomy" id="4577"/>
    <lineage>
        <taxon>Eukaryota</taxon>
        <taxon>Viridiplantae</taxon>
        <taxon>Streptophyta</taxon>
        <taxon>Embryophyta</taxon>
        <taxon>Tracheophyta</taxon>
        <taxon>Spermatophyta</taxon>
        <taxon>Magnoliopsida</taxon>
        <taxon>Liliopsida</taxon>
        <taxon>Poales</taxon>
        <taxon>Poaceae</taxon>
        <taxon>PACMAD clade</taxon>
        <taxon>Panicoideae</taxon>
        <taxon>Andropogonodae</taxon>
        <taxon>Andropogoneae</taxon>
        <taxon>Tripsacinae</taxon>
        <taxon>Zea</taxon>
    </lineage>
</organism>
<protein>
    <submittedName>
        <fullName evidence="6">Protein argonaute 1</fullName>
    </submittedName>
</protein>
<dbReference type="Gene3D" id="3.30.420.10">
    <property type="entry name" value="Ribonuclease H-like superfamily/Ribonuclease H"/>
    <property type="match status" value="1"/>
</dbReference>
<dbReference type="PROSITE" id="PS51375">
    <property type="entry name" value="PPR"/>
    <property type="match status" value="2"/>
</dbReference>
<comment type="similarity">
    <text evidence="1">Belongs to the argonaute family. Ago subfamily.</text>
</comment>
<dbReference type="InParanoid" id="A0A1D6J6J0"/>